<feature type="binding site" evidence="3">
    <location>
        <position position="201"/>
    </location>
    <ligand>
        <name>substrate</name>
    </ligand>
</feature>
<evidence type="ECO:0000256" key="4">
    <source>
        <dbReference type="PIRSR" id="PIRSR000915-3"/>
    </source>
</evidence>
<dbReference type="Gene3D" id="3.40.50.1000">
    <property type="entry name" value="HAD superfamily/HAD-like"/>
    <property type="match status" value="2"/>
</dbReference>
<evidence type="ECO:0000313" key="5">
    <source>
        <dbReference type="EMBL" id="MDG0789560.1"/>
    </source>
</evidence>
<dbReference type="EC" id="3.1.3.-" evidence="1"/>
<evidence type="ECO:0000313" key="6">
    <source>
        <dbReference type="Proteomes" id="UP001153387"/>
    </source>
</evidence>
<keyword evidence="1 4" id="KW-0460">Magnesium</keyword>
<dbReference type="PIRSF" id="PIRSF000915">
    <property type="entry name" value="PGP-type_phosphatase"/>
    <property type="match status" value="1"/>
</dbReference>
<dbReference type="SUPFAM" id="SSF56784">
    <property type="entry name" value="HAD-like"/>
    <property type="match status" value="1"/>
</dbReference>
<comment type="function">
    <text evidence="1">Catalyzes the dephosphorylation of 2-6 carbon acid sugars in vitro.</text>
</comment>
<evidence type="ECO:0000256" key="3">
    <source>
        <dbReference type="PIRSR" id="PIRSR000915-2"/>
    </source>
</evidence>
<dbReference type="Proteomes" id="UP001153387">
    <property type="component" value="Unassembled WGS sequence"/>
</dbReference>
<dbReference type="RefSeq" id="WP_277563491.1">
    <property type="nucleotide sequence ID" value="NZ_JAPDHZ010000002.1"/>
</dbReference>
<dbReference type="EMBL" id="JAPDHZ010000002">
    <property type="protein sequence ID" value="MDG0789560.1"/>
    <property type="molecule type" value="Genomic_DNA"/>
</dbReference>
<dbReference type="PANTHER" id="PTHR19288">
    <property type="entry name" value="4-NITROPHENYLPHOSPHATASE-RELATED"/>
    <property type="match status" value="1"/>
</dbReference>
<protein>
    <recommendedName>
        <fullName evidence="1">Acid sugar phosphatase</fullName>
        <ecNumber evidence="1">3.1.3.-</ecNumber>
    </recommendedName>
</protein>
<keyword evidence="5" id="KW-0378">Hydrolase</keyword>
<feature type="active site" description="Nucleophile" evidence="2">
    <location>
        <position position="25"/>
    </location>
</feature>
<evidence type="ECO:0000256" key="1">
    <source>
        <dbReference type="PIRNR" id="PIRNR000915"/>
    </source>
</evidence>
<dbReference type="PANTHER" id="PTHR19288:SF46">
    <property type="entry name" value="HALOACID DEHALOGENASE-LIKE HYDROLASE DOMAIN-CONTAINING PROTEIN 2"/>
    <property type="match status" value="1"/>
</dbReference>
<gene>
    <name evidence="5" type="ORF">OMP38_00825</name>
</gene>
<dbReference type="Pfam" id="PF13344">
    <property type="entry name" value="Hydrolase_6"/>
    <property type="match status" value="1"/>
</dbReference>
<dbReference type="GO" id="GO:0005737">
    <property type="term" value="C:cytoplasm"/>
    <property type="evidence" value="ECO:0007669"/>
    <property type="project" value="TreeGrafter"/>
</dbReference>
<dbReference type="NCBIfam" id="TIGR01460">
    <property type="entry name" value="HAD-SF-IIA"/>
    <property type="match status" value="1"/>
</dbReference>
<feature type="binding site" evidence="4">
    <location>
        <position position="25"/>
    </location>
    <ligand>
        <name>Mg(2+)</name>
        <dbReference type="ChEBI" id="CHEBI:18420"/>
    </ligand>
</feature>
<feature type="active site" description="Nucleophile" evidence="2">
    <location>
        <position position="23"/>
    </location>
</feature>
<keyword evidence="1 4" id="KW-0479">Metal-binding</keyword>
<feature type="binding site" evidence="4">
    <location>
        <position position="23"/>
    </location>
    <ligand>
        <name>Mg(2+)</name>
        <dbReference type="ChEBI" id="CHEBI:18420"/>
    </ligand>
</feature>
<feature type="binding site" evidence="4">
    <location>
        <position position="226"/>
    </location>
    <ligand>
        <name>Mg(2+)</name>
        <dbReference type="ChEBI" id="CHEBI:18420"/>
    </ligand>
</feature>
<dbReference type="GO" id="GO:0046872">
    <property type="term" value="F:metal ion binding"/>
    <property type="evidence" value="ECO:0007669"/>
    <property type="project" value="UniProtKB-KW"/>
</dbReference>
<dbReference type="GO" id="GO:0016791">
    <property type="term" value="F:phosphatase activity"/>
    <property type="evidence" value="ECO:0007669"/>
    <property type="project" value="TreeGrafter"/>
</dbReference>
<name>A0A9X4QKM1_9BACL</name>
<dbReference type="AlphaFoldDB" id="A0A9X4QKM1"/>
<dbReference type="InterPro" id="IPR023214">
    <property type="entry name" value="HAD_sf"/>
</dbReference>
<dbReference type="InterPro" id="IPR036412">
    <property type="entry name" value="HAD-like_sf"/>
</dbReference>
<reference evidence="5 6" key="1">
    <citation type="submission" date="2022-10" db="EMBL/GenBank/DDBJ databases">
        <title>Comparative genomic analysis of Cohnella hashimotonis sp. nov., isolated from the International Space Station.</title>
        <authorList>
            <person name="Simpson A."/>
            <person name="Venkateswaran K."/>
        </authorList>
    </citation>
    <scope>NUCLEOTIDE SEQUENCE [LARGE SCALE GENOMIC DNA]</scope>
    <source>
        <strain evidence="5 6">DSM 18997</strain>
    </source>
</reference>
<proteinExistence type="inferred from homology"/>
<comment type="cofactor">
    <cofactor evidence="4">
        <name>Mg(2+)</name>
        <dbReference type="ChEBI" id="CHEBI:18420"/>
    </cofactor>
    <text evidence="4">Divalent metal ions. Mg(2+) is the most effective.</text>
</comment>
<dbReference type="Pfam" id="PF13242">
    <property type="entry name" value="Hydrolase_like"/>
    <property type="match status" value="1"/>
</dbReference>
<sequence>MSQQTELLREERFSGRPKAVLLDLDGTLYRGETPIEGACELVEELEEAGIACWYLTNNSTRTPEQVAAHLRGFGIPADATRVITSAAAAAHYAKKRHPDATAFVIGEHGLRSALAEAGIAMPDEAELAAGASVNLVVQGLDRDLNYGQLTAALGYLLSGADYLLTNPDRRLPVGDGFLPGAGSLAALLETASDVTPVVIGKPSGIMMRYALDLAGIEASEAWVVGDNPHTDLAAGLSAGCPTVLVLTGVCGRNDWRQRCERAGAMPDAVCEGPDEVRALISGMRIAGGPANT</sequence>
<dbReference type="InterPro" id="IPR006357">
    <property type="entry name" value="HAD-SF_hydro_IIA"/>
</dbReference>
<keyword evidence="6" id="KW-1185">Reference proteome</keyword>
<evidence type="ECO:0000256" key="2">
    <source>
        <dbReference type="PIRSR" id="PIRSR000915-1"/>
    </source>
</evidence>
<organism evidence="5 6">
    <name type="scientific">Cohnella ginsengisoli</name>
    <dbReference type="NCBI Taxonomy" id="425004"/>
    <lineage>
        <taxon>Bacteria</taxon>
        <taxon>Bacillati</taxon>
        <taxon>Bacillota</taxon>
        <taxon>Bacilli</taxon>
        <taxon>Bacillales</taxon>
        <taxon>Paenibacillaceae</taxon>
        <taxon>Cohnella</taxon>
    </lineage>
</organism>
<comment type="similarity">
    <text evidence="1">Belongs to the HAD-like hydrolase superfamily. NagD family.</text>
</comment>
<comment type="caution">
    <text evidence="5">The sequence shown here is derived from an EMBL/GenBank/DDBJ whole genome shotgun (WGS) entry which is preliminary data.</text>
</comment>
<accession>A0A9X4QKM1</accession>